<dbReference type="AlphaFoldDB" id="A0A2P2NKZ4"/>
<accession>A0A2P2NKZ4</accession>
<name>A0A2P2NKZ4_RHIMU</name>
<proteinExistence type="predicted"/>
<organism evidence="1">
    <name type="scientific">Rhizophora mucronata</name>
    <name type="common">Asiatic mangrove</name>
    <dbReference type="NCBI Taxonomy" id="61149"/>
    <lineage>
        <taxon>Eukaryota</taxon>
        <taxon>Viridiplantae</taxon>
        <taxon>Streptophyta</taxon>
        <taxon>Embryophyta</taxon>
        <taxon>Tracheophyta</taxon>
        <taxon>Spermatophyta</taxon>
        <taxon>Magnoliopsida</taxon>
        <taxon>eudicotyledons</taxon>
        <taxon>Gunneridae</taxon>
        <taxon>Pentapetalae</taxon>
        <taxon>rosids</taxon>
        <taxon>fabids</taxon>
        <taxon>Malpighiales</taxon>
        <taxon>Rhizophoraceae</taxon>
        <taxon>Rhizophora</taxon>
    </lineage>
</organism>
<reference evidence="1" key="1">
    <citation type="submission" date="2018-02" db="EMBL/GenBank/DDBJ databases">
        <title>Rhizophora mucronata_Transcriptome.</title>
        <authorList>
            <person name="Meera S.P."/>
            <person name="Sreeshan A."/>
            <person name="Augustine A."/>
        </authorList>
    </citation>
    <scope>NUCLEOTIDE SEQUENCE</scope>
    <source>
        <tissue evidence="1">Leaf</tissue>
    </source>
</reference>
<protein>
    <submittedName>
        <fullName evidence="1">Uncharacterized protein</fullName>
    </submittedName>
</protein>
<evidence type="ECO:0000313" key="1">
    <source>
        <dbReference type="EMBL" id="MBX43133.1"/>
    </source>
</evidence>
<dbReference type="EMBL" id="GGEC01062649">
    <property type="protein sequence ID" value="MBX43133.1"/>
    <property type="molecule type" value="Transcribed_RNA"/>
</dbReference>
<sequence>MRQNTQWFPCQLKYFRVK</sequence>